<keyword evidence="6" id="KW-0961">Cell wall biogenesis/degradation</keyword>
<evidence type="ECO:0000256" key="7">
    <source>
        <dbReference type="PIRSR" id="PIRSR618044-1"/>
    </source>
</evidence>
<feature type="active site" description="Acyl-ester intermediate" evidence="7">
    <location>
        <position position="90"/>
    </location>
</feature>
<dbReference type="GO" id="GO:0071555">
    <property type="term" value="P:cell wall organization"/>
    <property type="evidence" value="ECO:0007669"/>
    <property type="project" value="UniProtKB-KW"/>
</dbReference>
<dbReference type="Pfam" id="PF00768">
    <property type="entry name" value="Peptidase_S11"/>
    <property type="match status" value="1"/>
</dbReference>
<protein>
    <recommendedName>
        <fullName evidence="10">Peptidase S11 D-alanyl-D-alanine carboxypeptidase A N-terminal domain-containing protein</fullName>
    </recommendedName>
</protein>
<dbReference type="Proteomes" id="UP000229056">
    <property type="component" value="Unassembled WGS sequence"/>
</dbReference>
<dbReference type="InterPro" id="IPR012338">
    <property type="entry name" value="Beta-lactam/transpept-like"/>
</dbReference>
<dbReference type="PANTHER" id="PTHR21581">
    <property type="entry name" value="D-ALANYL-D-ALANINE CARBOXYPEPTIDASE"/>
    <property type="match status" value="1"/>
</dbReference>
<evidence type="ECO:0000259" key="10">
    <source>
        <dbReference type="Pfam" id="PF00768"/>
    </source>
</evidence>
<keyword evidence="3" id="KW-0378">Hydrolase</keyword>
<evidence type="ECO:0000256" key="4">
    <source>
        <dbReference type="ARBA" id="ARBA00022960"/>
    </source>
</evidence>
<dbReference type="Gene3D" id="3.40.710.10">
    <property type="entry name" value="DD-peptidase/beta-lactamase superfamily"/>
    <property type="match status" value="1"/>
</dbReference>
<feature type="active site" description="Proton acceptor" evidence="7">
    <location>
        <position position="93"/>
    </location>
</feature>
<dbReference type="GO" id="GO:0008360">
    <property type="term" value="P:regulation of cell shape"/>
    <property type="evidence" value="ECO:0007669"/>
    <property type="project" value="UniProtKB-KW"/>
</dbReference>
<dbReference type="AlphaFoldDB" id="A0A2H0W327"/>
<evidence type="ECO:0000313" key="12">
    <source>
        <dbReference type="Proteomes" id="UP000229056"/>
    </source>
</evidence>
<comment type="similarity">
    <text evidence="1 9">Belongs to the peptidase S11 family.</text>
</comment>
<dbReference type="GO" id="GO:0009252">
    <property type="term" value="P:peptidoglycan biosynthetic process"/>
    <property type="evidence" value="ECO:0007669"/>
    <property type="project" value="UniProtKB-KW"/>
</dbReference>
<evidence type="ECO:0000256" key="1">
    <source>
        <dbReference type="ARBA" id="ARBA00007164"/>
    </source>
</evidence>
<keyword evidence="2" id="KW-0732">Signal</keyword>
<evidence type="ECO:0000256" key="6">
    <source>
        <dbReference type="ARBA" id="ARBA00023316"/>
    </source>
</evidence>
<keyword evidence="4" id="KW-0133">Cell shape</keyword>
<evidence type="ECO:0000256" key="5">
    <source>
        <dbReference type="ARBA" id="ARBA00022984"/>
    </source>
</evidence>
<gene>
    <name evidence="11" type="ORF">COT80_03225</name>
</gene>
<dbReference type="PRINTS" id="PR00725">
    <property type="entry name" value="DADACBPTASE1"/>
</dbReference>
<dbReference type="GO" id="GO:0006508">
    <property type="term" value="P:proteolysis"/>
    <property type="evidence" value="ECO:0007669"/>
    <property type="project" value="InterPro"/>
</dbReference>
<feature type="active site" evidence="7">
    <location>
        <position position="145"/>
    </location>
</feature>
<dbReference type="SUPFAM" id="SSF56601">
    <property type="entry name" value="beta-lactamase/transpeptidase-like"/>
    <property type="match status" value="1"/>
</dbReference>
<evidence type="ECO:0000256" key="8">
    <source>
        <dbReference type="PIRSR" id="PIRSR618044-2"/>
    </source>
</evidence>
<dbReference type="EMBL" id="PEZY01000012">
    <property type="protein sequence ID" value="PIS05759.1"/>
    <property type="molecule type" value="Genomic_DNA"/>
</dbReference>
<evidence type="ECO:0000256" key="2">
    <source>
        <dbReference type="ARBA" id="ARBA00022729"/>
    </source>
</evidence>
<keyword evidence="5" id="KW-0573">Peptidoglycan synthesis</keyword>
<evidence type="ECO:0000256" key="9">
    <source>
        <dbReference type="RuleBase" id="RU004016"/>
    </source>
</evidence>
<reference evidence="12" key="1">
    <citation type="submission" date="2017-09" db="EMBL/GenBank/DDBJ databases">
        <title>Depth-based differentiation of microbial function through sediment-hosted aquifers and enrichment of novel symbionts in the deep terrestrial subsurface.</title>
        <authorList>
            <person name="Probst A.J."/>
            <person name="Ladd B."/>
            <person name="Jarett J.K."/>
            <person name="Geller-Mcgrath D.E."/>
            <person name="Sieber C.M.K."/>
            <person name="Emerson J.B."/>
            <person name="Anantharaman K."/>
            <person name="Thomas B.C."/>
            <person name="Malmstrom R."/>
            <person name="Stieglmeier M."/>
            <person name="Klingl A."/>
            <person name="Woyke T."/>
            <person name="Ryan C.M."/>
            <person name="Banfield J.F."/>
        </authorList>
    </citation>
    <scope>NUCLEOTIDE SEQUENCE [LARGE SCALE GENOMIC DNA]</scope>
</reference>
<dbReference type="GO" id="GO:0009002">
    <property type="term" value="F:serine-type D-Ala-D-Ala carboxypeptidase activity"/>
    <property type="evidence" value="ECO:0007669"/>
    <property type="project" value="InterPro"/>
</dbReference>
<feature type="domain" description="Peptidase S11 D-alanyl-D-alanine carboxypeptidase A N-terminal" evidence="10">
    <location>
        <begin position="60"/>
        <end position="285"/>
    </location>
</feature>
<comment type="caution">
    <text evidence="11">The sequence shown here is derived from an EMBL/GenBank/DDBJ whole genome shotgun (WGS) entry which is preliminary data.</text>
</comment>
<evidence type="ECO:0000256" key="3">
    <source>
        <dbReference type="ARBA" id="ARBA00022801"/>
    </source>
</evidence>
<dbReference type="InterPro" id="IPR018044">
    <property type="entry name" value="Peptidase_S11"/>
</dbReference>
<proteinExistence type="inferred from homology"/>
<evidence type="ECO:0000313" key="11">
    <source>
        <dbReference type="EMBL" id="PIS05759.1"/>
    </source>
</evidence>
<dbReference type="InterPro" id="IPR001967">
    <property type="entry name" value="Peptidase_S11_N"/>
</dbReference>
<accession>A0A2H0W327</accession>
<name>A0A2H0W327_9BACT</name>
<dbReference type="PANTHER" id="PTHR21581:SF6">
    <property type="entry name" value="TRAFFICKING PROTEIN PARTICLE COMPLEX SUBUNIT 12"/>
    <property type="match status" value="1"/>
</dbReference>
<organism evidence="11 12">
    <name type="scientific">Candidatus Buchananbacteria bacterium CG10_big_fil_rev_8_21_14_0_10_33_19</name>
    <dbReference type="NCBI Taxonomy" id="1974525"/>
    <lineage>
        <taxon>Bacteria</taxon>
        <taxon>Candidatus Buchananiibacteriota</taxon>
    </lineage>
</organism>
<sequence>MFELLVNLMLTSLFLKSQASSQITLDNLTRQEYRLPQAEVRKLEYLAPQKDNVSESLGVDVSAQSVLVIDNKTNKVLYEKKSRDVRSIASITKLMTALVFLDYNPGWDSQITIDESDYRDGGIIYLINGEVISVDDVFHASLISSSNEATVALARSTGLSLDEFVQKMNEKAKSLGMNSTIFTDVTGLDNSNKSTATDIVILSKVAFANKYIKNVTSTESYTITVINNGVTRNIKSTDKILNQEFGLGDQKYRVENGKTGYLEMAGYCFTSQVSDGSDRKISVVVLGSSTINSRFADTKSLSYWVFNNYNWQ</sequence>
<feature type="binding site" evidence="8">
    <location>
        <position position="258"/>
    </location>
    <ligand>
        <name>substrate</name>
    </ligand>
</feature>